<dbReference type="UniPathway" id="UPA00253">
    <property type="reaction ID" value="UER00329"/>
</dbReference>
<dbReference type="InterPro" id="IPR015424">
    <property type="entry name" value="PyrdxlP-dep_Trfase"/>
</dbReference>
<comment type="catalytic activity">
    <reaction evidence="6">
        <text>3-hydroxy-L-kynurenine + H2O = 3-hydroxyanthranilate + L-alanine + H(+)</text>
        <dbReference type="Rhea" id="RHEA:25143"/>
        <dbReference type="ChEBI" id="CHEBI:15377"/>
        <dbReference type="ChEBI" id="CHEBI:15378"/>
        <dbReference type="ChEBI" id="CHEBI:36559"/>
        <dbReference type="ChEBI" id="CHEBI:57972"/>
        <dbReference type="ChEBI" id="CHEBI:58125"/>
        <dbReference type="EC" id="3.7.1.3"/>
    </reaction>
</comment>
<comment type="cofactor">
    <cofactor evidence="4 6">
        <name>pyridoxal 5'-phosphate</name>
        <dbReference type="ChEBI" id="CHEBI:597326"/>
    </cofactor>
</comment>
<feature type="binding site" evidence="4">
    <location>
        <position position="277"/>
    </location>
    <ligand>
        <name>pyridoxal 5'-phosphate</name>
        <dbReference type="ChEBI" id="CHEBI:597326"/>
    </ligand>
</feature>
<dbReference type="GO" id="GO:0019805">
    <property type="term" value="P:quinolinate biosynthetic process"/>
    <property type="evidence" value="ECO:0007669"/>
    <property type="project" value="UniProtKB-UniRule"/>
</dbReference>
<evidence type="ECO:0000256" key="3">
    <source>
        <dbReference type="ARBA" id="ARBA00022898"/>
    </source>
</evidence>
<keyword evidence="8" id="KW-1185">Reference proteome</keyword>
<comment type="similarity">
    <text evidence="4 6">Belongs to the kynureninase family.</text>
</comment>
<protein>
    <recommendedName>
        <fullName evidence="4 5">Kynureninase</fullName>
        <ecNumber evidence="4 5">3.7.1.3</ecNumber>
    </recommendedName>
    <alternativeName>
        <fullName evidence="4">L-kynurenine hydrolase</fullName>
    </alternativeName>
</protein>
<dbReference type="GO" id="GO:0009435">
    <property type="term" value="P:NAD+ biosynthetic process"/>
    <property type="evidence" value="ECO:0007669"/>
    <property type="project" value="UniProtKB-UniRule"/>
</dbReference>
<dbReference type="SUPFAM" id="SSF53383">
    <property type="entry name" value="PLP-dependent transferases"/>
    <property type="match status" value="1"/>
</dbReference>
<comment type="function">
    <text evidence="4 6">Catalyzes the cleavage of L-kynurenine (L-Kyn) and L-3-hydroxykynurenine (L-3OHKyn) into anthranilic acid (AA) and 3-hydroxyanthranilic acid (3-OHAA), respectively.</text>
</comment>
<dbReference type="UniPathway" id="UPA00334">
    <property type="reaction ID" value="UER00455"/>
</dbReference>
<dbReference type="PIRSF" id="PIRSF038800">
    <property type="entry name" value="KYNU"/>
    <property type="match status" value="1"/>
</dbReference>
<gene>
    <name evidence="4 7" type="primary">kynU</name>
    <name evidence="7" type="ORF">IC614_08160</name>
</gene>
<dbReference type="AlphaFoldDB" id="A0A7T2GI60"/>
<evidence type="ECO:0000313" key="8">
    <source>
        <dbReference type="Proteomes" id="UP000594873"/>
    </source>
</evidence>
<feature type="binding site" evidence="4">
    <location>
        <position position="221"/>
    </location>
    <ligand>
        <name>pyridoxal 5'-phosphate</name>
        <dbReference type="ChEBI" id="CHEBI:597326"/>
    </ligand>
</feature>
<feature type="binding site" evidence="4">
    <location>
        <position position="199"/>
    </location>
    <ligand>
        <name>pyridoxal 5'-phosphate</name>
        <dbReference type="ChEBI" id="CHEBI:597326"/>
    </ligand>
</feature>
<dbReference type="NCBIfam" id="TIGR01814">
    <property type="entry name" value="kynureninase"/>
    <property type="match status" value="1"/>
</dbReference>
<dbReference type="HAMAP" id="MF_01970">
    <property type="entry name" value="Kynureninase"/>
    <property type="match status" value="1"/>
</dbReference>
<reference evidence="7 8" key="1">
    <citation type="submission" date="2020-11" db="EMBL/GenBank/DDBJ databases">
        <title>Genome seq and assembly of Sphingosinicella sp.</title>
        <authorList>
            <person name="Chhetri G."/>
        </authorList>
    </citation>
    <scope>NUCLEOTIDE SEQUENCE [LARGE SCALE GENOMIC DNA]</scope>
    <source>
        <strain evidence="7 8">UDD2</strain>
    </source>
</reference>
<comment type="catalytic activity">
    <reaction evidence="4 6">
        <text>L-kynurenine + H2O = anthranilate + L-alanine + H(+)</text>
        <dbReference type="Rhea" id="RHEA:16813"/>
        <dbReference type="ChEBI" id="CHEBI:15377"/>
        <dbReference type="ChEBI" id="CHEBI:15378"/>
        <dbReference type="ChEBI" id="CHEBI:16567"/>
        <dbReference type="ChEBI" id="CHEBI:57959"/>
        <dbReference type="ChEBI" id="CHEBI:57972"/>
        <dbReference type="EC" id="3.7.1.3"/>
    </reaction>
</comment>
<keyword evidence="3 4" id="KW-0663">Pyridoxal phosphate</keyword>
<dbReference type="GO" id="GO:0030170">
    <property type="term" value="F:pyridoxal phosphate binding"/>
    <property type="evidence" value="ECO:0007669"/>
    <property type="project" value="UniProtKB-UniRule"/>
</dbReference>
<feature type="binding site" evidence="4">
    <location>
        <position position="251"/>
    </location>
    <ligand>
        <name>pyridoxal 5'-phosphate</name>
        <dbReference type="ChEBI" id="CHEBI:597326"/>
    </ligand>
</feature>
<comment type="pathway">
    <text evidence="4 6">Cofactor biosynthesis; NAD(+) biosynthesis; quinolinate from L-kynurenine: step 2/3.</text>
</comment>
<evidence type="ECO:0000256" key="4">
    <source>
        <dbReference type="HAMAP-Rule" id="MF_01970"/>
    </source>
</evidence>
<sequence>MTITLDDARALDARDPLRAHRDRFLIDPDTIYLDGNSLGALPRASRARIAEAVDEQWGRDLIRSWNKHGWLAAPERIGAKIAPLIGARPAEVIVADSTSVNLFKLLGAALAARPGRKIILSEPGNFPTDLYIAQGVADALPGVELRTLAAGAIADAIDEEVAVVLLTHVHYKTGRMLDMAGITRAAHAKGALVLWDLSHSAGAVPVDLNGCDADLAVGCGYKYLNGGPGAPAFLFVAERLQAELNSPLSGWMGHAAPFAFGDDYAAAPGIRRFLCGTPPILAMTALEAGVEEFAGVDRDALFAKSRALTGLFIDLVEARCAGHGFDLVTPRDPALRGSHVSFRHGEAYPICQAMIARGVIGDFRAPDIFRCGFTPLYTGYGDVWRAVDILADIMDTRAWDKDTYRIVLPVT</sequence>
<dbReference type="RefSeq" id="WP_200970855.1">
    <property type="nucleotide sequence ID" value="NZ_CP065592.1"/>
</dbReference>
<dbReference type="Proteomes" id="UP000594873">
    <property type="component" value="Chromosome"/>
</dbReference>
<comment type="subunit">
    <text evidence="4 6">Homodimer.</text>
</comment>
<dbReference type="GO" id="GO:0019441">
    <property type="term" value="P:L-tryptophan catabolic process to kynurenine"/>
    <property type="evidence" value="ECO:0007669"/>
    <property type="project" value="TreeGrafter"/>
</dbReference>
<evidence type="ECO:0000256" key="6">
    <source>
        <dbReference type="PIRNR" id="PIRNR038800"/>
    </source>
</evidence>
<dbReference type="GO" id="GO:0005737">
    <property type="term" value="C:cytoplasm"/>
    <property type="evidence" value="ECO:0007669"/>
    <property type="project" value="UniProtKB-UniRule"/>
</dbReference>
<proteinExistence type="inferred from homology"/>
<dbReference type="GO" id="GO:0030429">
    <property type="term" value="F:kynureninase activity"/>
    <property type="evidence" value="ECO:0007669"/>
    <property type="project" value="UniProtKB-UniRule"/>
</dbReference>
<dbReference type="InterPro" id="IPR015421">
    <property type="entry name" value="PyrdxlP-dep_Trfase_major"/>
</dbReference>
<dbReference type="Pfam" id="PF22580">
    <property type="entry name" value="KYNU_C"/>
    <property type="match status" value="1"/>
</dbReference>
<organism evidence="7 8">
    <name type="scientific">Allosphingosinicella flava</name>
    <dbReference type="NCBI Taxonomy" id="2771430"/>
    <lineage>
        <taxon>Bacteria</taxon>
        <taxon>Pseudomonadati</taxon>
        <taxon>Pseudomonadota</taxon>
        <taxon>Alphaproteobacteria</taxon>
        <taxon>Sphingomonadales</taxon>
        <taxon>Sphingomonadaceae</taxon>
        <taxon>Allosphingosinicella</taxon>
    </lineage>
</organism>
<feature type="binding site" evidence="4">
    <location>
        <position position="99"/>
    </location>
    <ligand>
        <name>pyridoxal 5'-phosphate</name>
        <dbReference type="ChEBI" id="CHEBI:597326"/>
    </ligand>
</feature>
<dbReference type="PANTHER" id="PTHR14084:SF0">
    <property type="entry name" value="KYNURENINASE"/>
    <property type="match status" value="1"/>
</dbReference>
<feature type="binding site" evidence="4">
    <location>
        <position position="167"/>
    </location>
    <ligand>
        <name>pyridoxal 5'-phosphate</name>
        <dbReference type="ChEBI" id="CHEBI:597326"/>
    </ligand>
</feature>
<accession>A0A7T2GI60</accession>
<dbReference type="GO" id="GO:0097053">
    <property type="term" value="P:L-kynurenine catabolic process"/>
    <property type="evidence" value="ECO:0007669"/>
    <property type="project" value="UniProtKB-UniRule"/>
</dbReference>
<dbReference type="KEGG" id="sflv:IC614_08160"/>
<evidence type="ECO:0000256" key="2">
    <source>
        <dbReference type="ARBA" id="ARBA00022801"/>
    </source>
</evidence>
<dbReference type="EMBL" id="CP065592">
    <property type="protein sequence ID" value="QPQ54329.1"/>
    <property type="molecule type" value="Genomic_DNA"/>
</dbReference>
<evidence type="ECO:0000313" key="7">
    <source>
        <dbReference type="EMBL" id="QPQ54329.1"/>
    </source>
</evidence>
<evidence type="ECO:0000256" key="5">
    <source>
        <dbReference type="NCBIfam" id="TIGR01814"/>
    </source>
</evidence>
<dbReference type="PANTHER" id="PTHR14084">
    <property type="entry name" value="KYNURENINASE"/>
    <property type="match status" value="1"/>
</dbReference>
<dbReference type="Gene3D" id="3.90.1150.10">
    <property type="entry name" value="Aspartate Aminotransferase, domain 1"/>
    <property type="match status" value="1"/>
</dbReference>
<dbReference type="FunFam" id="3.40.640.10:FF:000107">
    <property type="entry name" value="Kynureninase"/>
    <property type="match status" value="1"/>
</dbReference>
<name>A0A7T2GI60_9SPHN</name>
<evidence type="ECO:0000256" key="1">
    <source>
        <dbReference type="ARBA" id="ARBA00022642"/>
    </source>
</evidence>
<feature type="binding site" evidence="4">
    <location>
        <begin position="126"/>
        <end position="129"/>
    </location>
    <ligand>
        <name>pyridoxal 5'-phosphate</name>
        <dbReference type="ChEBI" id="CHEBI:597326"/>
    </ligand>
</feature>
<feature type="modified residue" description="N6-(pyridoxal phosphate)lysine" evidence="4">
    <location>
        <position position="222"/>
    </location>
</feature>
<dbReference type="EC" id="3.7.1.3" evidence="4 5"/>
<dbReference type="Gene3D" id="3.40.640.10">
    <property type="entry name" value="Type I PLP-dependent aspartate aminotransferase-like (Major domain)"/>
    <property type="match status" value="1"/>
</dbReference>
<feature type="binding site" evidence="4">
    <location>
        <position position="196"/>
    </location>
    <ligand>
        <name>pyridoxal 5'-phosphate</name>
        <dbReference type="ChEBI" id="CHEBI:597326"/>
    </ligand>
</feature>
<dbReference type="InterPro" id="IPR015422">
    <property type="entry name" value="PyrdxlP-dep_Trfase_small"/>
</dbReference>
<dbReference type="InterPro" id="IPR010111">
    <property type="entry name" value="Kynureninase"/>
</dbReference>
<keyword evidence="2 4" id="KW-0378">Hydrolase</keyword>
<comment type="pathway">
    <text evidence="4 6">Amino-acid degradation; L-kynurenine degradation; L-alanine and anthranilate from L-kynurenine: step 1/1.</text>
</comment>
<dbReference type="GO" id="GO:0043420">
    <property type="term" value="P:anthranilate metabolic process"/>
    <property type="evidence" value="ECO:0007669"/>
    <property type="project" value="TreeGrafter"/>
</dbReference>
<keyword evidence="1 4" id="KW-0662">Pyridine nucleotide biosynthesis</keyword>
<feature type="binding site" evidence="4">
    <location>
        <position position="98"/>
    </location>
    <ligand>
        <name>pyridoxal 5'-phosphate</name>
        <dbReference type="ChEBI" id="CHEBI:597326"/>
    </ligand>
</feature>